<feature type="domain" description="TadE-like" evidence="2">
    <location>
        <begin position="18"/>
        <end position="60"/>
    </location>
</feature>
<dbReference type="AlphaFoldDB" id="A0A917A6X5"/>
<reference evidence="4" key="1">
    <citation type="journal article" date="2019" name="Int. J. Syst. Evol. Microbiol.">
        <title>The Global Catalogue of Microorganisms (GCM) 10K type strain sequencing project: providing services to taxonomists for standard genome sequencing and annotation.</title>
        <authorList>
            <consortium name="The Broad Institute Genomics Platform"/>
            <consortium name="The Broad Institute Genome Sequencing Center for Infectious Disease"/>
            <person name="Wu L."/>
            <person name="Ma J."/>
        </authorList>
    </citation>
    <scope>NUCLEOTIDE SEQUENCE [LARGE SCALE GENOMIC DNA]</scope>
    <source>
        <strain evidence="4">CGMCC 1.12664</strain>
    </source>
</reference>
<keyword evidence="4" id="KW-1185">Reference proteome</keyword>
<dbReference type="EMBL" id="BMFJ01000001">
    <property type="protein sequence ID" value="GGE29027.1"/>
    <property type="molecule type" value="Genomic_DNA"/>
</dbReference>
<keyword evidence="1" id="KW-0472">Membrane</keyword>
<evidence type="ECO:0000259" key="2">
    <source>
        <dbReference type="Pfam" id="PF07811"/>
    </source>
</evidence>
<gene>
    <name evidence="3" type="ORF">GCM10011360_16450</name>
</gene>
<keyword evidence="1" id="KW-1133">Transmembrane helix</keyword>
<dbReference type="InterPro" id="IPR012495">
    <property type="entry name" value="TadE-like_dom"/>
</dbReference>
<comment type="caution">
    <text evidence="3">The sequence shown here is derived from an EMBL/GenBank/DDBJ whole genome shotgun (WGS) entry which is preliminary data.</text>
</comment>
<name>A0A917A6X5_9RHOB</name>
<dbReference type="RefSeq" id="WP_188477173.1">
    <property type="nucleotide sequence ID" value="NZ_BMFJ01000001.1"/>
</dbReference>
<feature type="transmembrane region" description="Helical" evidence="1">
    <location>
        <begin position="20"/>
        <end position="39"/>
    </location>
</feature>
<dbReference type="Proteomes" id="UP000612855">
    <property type="component" value="Unassembled WGS sequence"/>
</dbReference>
<protein>
    <recommendedName>
        <fullName evidence="2">TadE-like domain-containing protein</fullName>
    </recommendedName>
</protein>
<accession>A0A917A6X5</accession>
<evidence type="ECO:0000313" key="4">
    <source>
        <dbReference type="Proteomes" id="UP000612855"/>
    </source>
</evidence>
<evidence type="ECO:0000313" key="3">
    <source>
        <dbReference type="EMBL" id="GGE29027.1"/>
    </source>
</evidence>
<proteinExistence type="predicted"/>
<keyword evidence="1" id="KW-0812">Transmembrane</keyword>
<organism evidence="3 4">
    <name type="scientific">Primorskyibacter flagellatus</name>
    <dbReference type="NCBI Taxonomy" id="1387277"/>
    <lineage>
        <taxon>Bacteria</taxon>
        <taxon>Pseudomonadati</taxon>
        <taxon>Pseudomonadota</taxon>
        <taxon>Alphaproteobacteria</taxon>
        <taxon>Rhodobacterales</taxon>
        <taxon>Roseobacteraceae</taxon>
        <taxon>Primorskyibacter</taxon>
    </lineage>
</organism>
<sequence>MRFLPKLFPRRWLKDESGAVVVDFAIMLPVFLMLMLSSVEMGMMTFRQTMLERGLDMAVRNLRLGLYSSPTHAAMKKEICRFAGFLPDCEDSLRLEMRPLNLRSYTTIPKEADCIDKSEEIKPVRQFTNGGANQLMIMRACIKISPVFPAVGLGGQVQKDGNGDYSLFSVSAFVNEPT</sequence>
<evidence type="ECO:0000256" key="1">
    <source>
        <dbReference type="SAM" id="Phobius"/>
    </source>
</evidence>
<dbReference type="Pfam" id="PF07811">
    <property type="entry name" value="TadE"/>
    <property type="match status" value="1"/>
</dbReference>